<reference evidence="1 2" key="1">
    <citation type="submission" date="2019-09" db="EMBL/GenBank/DDBJ databases">
        <title>Gimesia benthica sp. nov., a novel bacterium isolated from deep-sea water of the Northwest Indian Ocean.</title>
        <authorList>
            <person name="Dai X."/>
        </authorList>
    </citation>
    <scope>NUCLEOTIDE SEQUENCE [LARGE SCALE GENOMIC DNA]</scope>
    <source>
        <strain evidence="1 2">E7</strain>
    </source>
</reference>
<dbReference type="RefSeq" id="WP_155365525.1">
    <property type="nucleotide sequence ID" value="NZ_CP043930.1"/>
</dbReference>
<evidence type="ECO:0000313" key="1">
    <source>
        <dbReference type="EMBL" id="QGQ24786.1"/>
    </source>
</evidence>
<gene>
    <name evidence="1" type="ORF">F1728_19775</name>
</gene>
<evidence type="ECO:0000313" key="2">
    <source>
        <dbReference type="Proteomes" id="UP000427281"/>
    </source>
</evidence>
<organism evidence="1 2">
    <name type="scientific">Gimesia benthica</name>
    <dbReference type="NCBI Taxonomy" id="2608982"/>
    <lineage>
        <taxon>Bacteria</taxon>
        <taxon>Pseudomonadati</taxon>
        <taxon>Planctomycetota</taxon>
        <taxon>Planctomycetia</taxon>
        <taxon>Planctomycetales</taxon>
        <taxon>Planctomycetaceae</taxon>
        <taxon>Gimesia</taxon>
    </lineage>
</organism>
<proteinExistence type="predicted"/>
<dbReference type="KEGG" id="gim:F1728_19775"/>
<accession>A0A6I6AFH8</accession>
<keyword evidence="2" id="KW-1185">Reference proteome</keyword>
<name>A0A6I6AFH8_9PLAN</name>
<sequence length="186" mass="21715">MSNKTVLIIVMAVAVTSSVSDLQAQISMNNFKKELRKVDPTNKNSLVREHYRRIDQDRLNVMTPLTPIKIPQLRPQPGRDYTRIYLRNATSRRLKVSIHFYNNLSKKISGYEADFWSDNGYLTLNPGQTIHAANATSRNFYVSVYDNGRFWDGTNSFYHPIDRKNTPHKKYDFGSRHFTRYTVSLY</sequence>
<protein>
    <submittedName>
        <fullName evidence="1">Uncharacterized protein</fullName>
    </submittedName>
</protein>
<dbReference type="EMBL" id="CP043930">
    <property type="protein sequence ID" value="QGQ24786.1"/>
    <property type="molecule type" value="Genomic_DNA"/>
</dbReference>
<dbReference type="Proteomes" id="UP000427281">
    <property type="component" value="Chromosome"/>
</dbReference>
<dbReference type="AlphaFoldDB" id="A0A6I6AFH8"/>